<comment type="caution">
    <text evidence="1">The sequence shown here is derived from an EMBL/GenBank/DDBJ whole genome shotgun (WGS) entry which is preliminary data.</text>
</comment>
<dbReference type="Proteomes" id="UP000735874">
    <property type="component" value="Unassembled WGS sequence"/>
</dbReference>
<name>A0A8T1K0K3_9STRA</name>
<reference evidence="1" key="1">
    <citation type="submission" date="2018-10" db="EMBL/GenBank/DDBJ databases">
        <title>Effector identification in a new, highly contiguous assembly of the strawberry crown rot pathogen Phytophthora cactorum.</title>
        <authorList>
            <person name="Armitage A.D."/>
            <person name="Nellist C.F."/>
            <person name="Bates H."/>
            <person name="Vickerstaff R.J."/>
            <person name="Harrison R.J."/>
        </authorList>
    </citation>
    <scope>NUCLEOTIDE SEQUENCE</scope>
    <source>
        <strain evidence="1">15-7</strain>
    </source>
</reference>
<accession>A0A8T1K0K3</accession>
<evidence type="ECO:0000313" key="1">
    <source>
        <dbReference type="EMBL" id="KAG2818157.1"/>
    </source>
</evidence>
<dbReference type="AlphaFoldDB" id="A0A8T1K0K3"/>
<evidence type="ECO:0000313" key="2">
    <source>
        <dbReference type="Proteomes" id="UP000735874"/>
    </source>
</evidence>
<sequence length="139" mass="16290">MHRMRNLQVRDMIKFYRENNHLYADVVPNESMLNPEFLNNDVDHSFLETVEDNTGEFEQGMNKEQQNVCGGTNASSVMNKKDEPYVMERQMGISECSAPAMAQKHPETTNSEDQCERHFERSTEKFPYPYLNVWQTTQC</sequence>
<dbReference type="EMBL" id="RCMG01001887">
    <property type="protein sequence ID" value="KAG2818157.1"/>
    <property type="molecule type" value="Genomic_DNA"/>
</dbReference>
<protein>
    <submittedName>
        <fullName evidence="1">Uncharacterized protein</fullName>
    </submittedName>
</protein>
<organism evidence="1 2">
    <name type="scientific">Phytophthora cactorum</name>
    <dbReference type="NCBI Taxonomy" id="29920"/>
    <lineage>
        <taxon>Eukaryota</taxon>
        <taxon>Sar</taxon>
        <taxon>Stramenopiles</taxon>
        <taxon>Oomycota</taxon>
        <taxon>Peronosporomycetes</taxon>
        <taxon>Peronosporales</taxon>
        <taxon>Peronosporaceae</taxon>
        <taxon>Phytophthora</taxon>
    </lineage>
</organism>
<proteinExistence type="predicted"/>
<gene>
    <name evidence="1" type="ORF">PC113_g22890</name>
</gene>